<dbReference type="EMBL" id="CASHSV030000055">
    <property type="protein sequence ID" value="CAJ2645007.1"/>
    <property type="molecule type" value="Genomic_DNA"/>
</dbReference>
<organism evidence="1 2">
    <name type="scientific">Trifolium pratense</name>
    <name type="common">Red clover</name>
    <dbReference type="NCBI Taxonomy" id="57577"/>
    <lineage>
        <taxon>Eukaryota</taxon>
        <taxon>Viridiplantae</taxon>
        <taxon>Streptophyta</taxon>
        <taxon>Embryophyta</taxon>
        <taxon>Tracheophyta</taxon>
        <taxon>Spermatophyta</taxon>
        <taxon>Magnoliopsida</taxon>
        <taxon>eudicotyledons</taxon>
        <taxon>Gunneridae</taxon>
        <taxon>Pentapetalae</taxon>
        <taxon>rosids</taxon>
        <taxon>fabids</taxon>
        <taxon>Fabales</taxon>
        <taxon>Fabaceae</taxon>
        <taxon>Papilionoideae</taxon>
        <taxon>50 kb inversion clade</taxon>
        <taxon>NPAAA clade</taxon>
        <taxon>Hologalegina</taxon>
        <taxon>IRL clade</taxon>
        <taxon>Trifolieae</taxon>
        <taxon>Trifolium</taxon>
    </lineage>
</organism>
<protein>
    <submittedName>
        <fullName evidence="1">Uncharacterized protein</fullName>
    </submittedName>
</protein>
<proteinExistence type="predicted"/>
<reference evidence="1" key="1">
    <citation type="submission" date="2023-10" db="EMBL/GenBank/DDBJ databases">
        <authorList>
            <person name="Rodriguez Cubillos JULIANA M."/>
            <person name="De Vega J."/>
        </authorList>
    </citation>
    <scope>NUCLEOTIDE SEQUENCE</scope>
</reference>
<keyword evidence="2" id="KW-1185">Reference proteome</keyword>
<comment type="caution">
    <text evidence="1">The sequence shown here is derived from an EMBL/GenBank/DDBJ whole genome shotgun (WGS) entry which is preliminary data.</text>
</comment>
<accession>A0ACB0JL84</accession>
<name>A0ACB0JL84_TRIPR</name>
<dbReference type="Proteomes" id="UP001177021">
    <property type="component" value="Unassembled WGS sequence"/>
</dbReference>
<evidence type="ECO:0000313" key="1">
    <source>
        <dbReference type="EMBL" id="CAJ2645007.1"/>
    </source>
</evidence>
<evidence type="ECO:0000313" key="2">
    <source>
        <dbReference type="Proteomes" id="UP001177021"/>
    </source>
</evidence>
<sequence length="380" mass="41090">MANEPKNAQLTLLYDGKTFVLDDFPADKLDDLKSIAKTLTQPGIENALANHPEEWEQFAAYVTGKCLEEVKRHYVDLIDDVNHIESGYVPLPAYNELRTVKKGTETSRTVQERRKVIHWTEAEHRLFLQGLENHGWGDWQSISRNCVVTRTPTQVASHAQKYKIRQNSKEKNKERKRSSIHDVTHVKNDDISAPQGPITSQTSGSAASSSGQTAEQAPTSPPAGIYAAPRIEQPIGGPLVSAVGTKVNLTAAGQSPEQAPTTPPVGIYAAPRIENPIGRPLVSAVGTPVNLSAAGKSAKQAPPTSPAGIYVARKIEYPIGGHLVSAVGTPVNVSAAGQSAEQAPPTGIYAAPKDRALYWRIPCICSWHSSESYCCWTHGL</sequence>
<gene>
    <name evidence="1" type="ORF">MILVUS5_LOCUS13955</name>
</gene>